<dbReference type="RefSeq" id="XP_036690312.1">
    <property type="nucleotide sequence ID" value="XM_036834417.1"/>
</dbReference>
<dbReference type="PANTHER" id="PTHR11387">
    <property type="entry name" value="CYTOCHROME C OXIDASE SUBUNIT 6B"/>
    <property type="match status" value="1"/>
</dbReference>
<evidence type="ECO:0000256" key="4">
    <source>
        <dbReference type="ARBA" id="ARBA00040060"/>
    </source>
</evidence>
<gene>
    <name evidence="8" type="primary">LOC118885613</name>
</gene>
<dbReference type="FunFam" id="1.10.10.140:FF:000001">
    <property type="entry name" value="Cytochrome c oxidase subunit 6B1"/>
    <property type="match status" value="1"/>
</dbReference>
<organism evidence="6">
    <name type="scientific">Balaenoptera musculus</name>
    <name type="common">Blue whale</name>
    <dbReference type="NCBI Taxonomy" id="9771"/>
    <lineage>
        <taxon>Eukaryota</taxon>
        <taxon>Metazoa</taxon>
        <taxon>Chordata</taxon>
        <taxon>Craniata</taxon>
        <taxon>Vertebrata</taxon>
        <taxon>Euteleostomi</taxon>
        <taxon>Mammalia</taxon>
        <taxon>Eutheria</taxon>
        <taxon>Laurasiatheria</taxon>
        <taxon>Artiodactyla</taxon>
        <taxon>Whippomorpha</taxon>
        <taxon>Cetacea</taxon>
        <taxon>Mysticeti</taxon>
        <taxon>Balaenopteridae</taxon>
        <taxon>Balaenoptera</taxon>
    </lineage>
</organism>
<dbReference type="Proteomes" id="UP000694857">
    <property type="component" value="Chromosome 19"/>
</dbReference>
<dbReference type="Pfam" id="PF02297">
    <property type="entry name" value="COX6B"/>
    <property type="match status" value="1"/>
</dbReference>
<dbReference type="Ensembl" id="ENSBMST00010022273.1">
    <property type="protein sequence ID" value="ENSBMSP00010020172.1"/>
    <property type="gene ID" value="ENSBMSG00010014699.1"/>
</dbReference>
<reference evidence="8" key="2">
    <citation type="submission" date="2025-04" db="UniProtKB">
        <authorList>
            <consortium name="RefSeq"/>
        </authorList>
    </citation>
    <scope>IDENTIFICATION</scope>
    <source>
        <tissue evidence="8">Epidermis and Blubber</tissue>
    </source>
</reference>
<keyword evidence="2" id="KW-0496">Mitochondrion</keyword>
<dbReference type="GeneID" id="118885613"/>
<dbReference type="GO" id="GO:0005739">
    <property type="term" value="C:mitochondrion"/>
    <property type="evidence" value="ECO:0007669"/>
    <property type="project" value="UniProtKB-SubCell"/>
</dbReference>
<dbReference type="KEGG" id="bmus:118885613"/>
<dbReference type="Gene3D" id="1.10.10.140">
    <property type="entry name" value="Cytochrome c oxidase, subunit VIb"/>
    <property type="match status" value="1"/>
</dbReference>
<evidence type="ECO:0000256" key="1">
    <source>
        <dbReference type="ARBA" id="ARBA00004173"/>
    </source>
</evidence>
<dbReference type="InterPro" id="IPR003213">
    <property type="entry name" value="Cyt_c_oxidase_su6B"/>
</dbReference>
<dbReference type="GO" id="GO:0045277">
    <property type="term" value="C:respiratory chain complex IV"/>
    <property type="evidence" value="ECO:0007669"/>
    <property type="project" value="InterPro"/>
</dbReference>
<dbReference type="OrthoDB" id="1107506at2759"/>
<evidence type="ECO:0000313" key="8">
    <source>
        <dbReference type="RefSeq" id="XP_036690312.1"/>
    </source>
</evidence>
<dbReference type="CDD" id="cd00926">
    <property type="entry name" value="Cyt_c_Oxidase_VIb"/>
    <property type="match status" value="1"/>
</dbReference>
<comment type="subcellular location">
    <subcellularLocation>
        <location evidence="1">Mitochondrion</location>
    </subcellularLocation>
</comment>
<dbReference type="GeneTree" id="ENSGT00940000162621"/>
<dbReference type="SUPFAM" id="SSF47694">
    <property type="entry name" value="Cytochrome c oxidase subunit h"/>
    <property type="match status" value="1"/>
</dbReference>
<keyword evidence="7" id="KW-1185">Reference proteome</keyword>
<evidence type="ECO:0000256" key="3">
    <source>
        <dbReference type="ARBA" id="ARBA00023157"/>
    </source>
</evidence>
<accession>A0A8C0DJJ2</accession>
<sequence length="87" mass="10400">MLGIDCPKPCKGRWPTPPFDPRFPKQNQTRNCYQNFLDYHPCVKRMNRRGKSTQPCEYYFRVFHAPCPMSWVQRWTEIKDGTFAGKI</sequence>
<reference evidence="6" key="1">
    <citation type="submission" date="2023-09" db="UniProtKB">
        <authorList>
            <consortium name="Ensembl"/>
        </authorList>
    </citation>
    <scope>IDENTIFICATION</scope>
</reference>
<evidence type="ECO:0000256" key="5">
    <source>
        <dbReference type="ARBA" id="ARBA00042114"/>
    </source>
</evidence>
<evidence type="ECO:0000256" key="2">
    <source>
        <dbReference type="ARBA" id="ARBA00023128"/>
    </source>
</evidence>
<dbReference type="InterPro" id="IPR036549">
    <property type="entry name" value="CX6/COA6-like_sf"/>
</dbReference>
<keyword evidence="3" id="KW-1015">Disulfide bond</keyword>
<proteinExistence type="predicted"/>
<name>A0A8C0DJJ2_BALMU</name>
<dbReference type="InterPro" id="IPR048280">
    <property type="entry name" value="COX6B-like"/>
</dbReference>
<evidence type="ECO:0000313" key="6">
    <source>
        <dbReference type="Ensembl" id="ENSBMSP00010020172.1"/>
    </source>
</evidence>
<dbReference type="AlphaFoldDB" id="A0A8C0DJJ2"/>
<evidence type="ECO:0000313" key="7">
    <source>
        <dbReference type="Proteomes" id="UP000694857"/>
    </source>
</evidence>
<protein>
    <recommendedName>
        <fullName evidence="4">Cytochrome c oxidase subunit 6B1</fullName>
    </recommendedName>
    <alternativeName>
        <fullName evidence="5">Cytochrome c oxidase subunit VIb isoform 1</fullName>
    </alternativeName>
</protein>